<protein>
    <submittedName>
        <fullName evidence="2">Uncharacterized protein</fullName>
    </submittedName>
</protein>
<keyword evidence="1" id="KW-0812">Transmembrane</keyword>
<evidence type="ECO:0000256" key="1">
    <source>
        <dbReference type="SAM" id="Phobius"/>
    </source>
</evidence>
<name>A0A9X2WV22_9GAMM</name>
<keyword evidence="1" id="KW-0472">Membrane</keyword>
<dbReference type="Proteomes" id="UP001155604">
    <property type="component" value="Unassembled WGS sequence"/>
</dbReference>
<gene>
    <name evidence="2" type="ORF">NE536_11285</name>
</gene>
<accession>A0A9X2WV22</accession>
<keyword evidence="1" id="KW-1133">Transmembrane helix</keyword>
<feature type="transmembrane region" description="Helical" evidence="1">
    <location>
        <begin position="5"/>
        <end position="22"/>
    </location>
</feature>
<evidence type="ECO:0000313" key="3">
    <source>
        <dbReference type="Proteomes" id="UP001155604"/>
    </source>
</evidence>
<dbReference type="AlphaFoldDB" id="A0A9X2WV22"/>
<evidence type="ECO:0000313" key="2">
    <source>
        <dbReference type="EMBL" id="MCT7945938.1"/>
    </source>
</evidence>
<organism evidence="2 3">
    <name type="scientific">Shewanella septentrionalis</name>
    <dbReference type="NCBI Taxonomy" id="2952223"/>
    <lineage>
        <taxon>Bacteria</taxon>
        <taxon>Pseudomonadati</taxon>
        <taxon>Pseudomonadota</taxon>
        <taxon>Gammaproteobacteria</taxon>
        <taxon>Alteromonadales</taxon>
        <taxon>Shewanellaceae</taxon>
        <taxon>Shewanella</taxon>
    </lineage>
</organism>
<comment type="caution">
    <text evidence="2">The sequence shown here is derived from an EMBL/GenBank/DDBJ whole genome shotgun (WGS) entry which is preliminary data.</text>
</comment>
<reference evidence="2" key="1">
    <citation type="journal article" date="2023" name="Int. J. Syst. Evol. Microbiol.">
        <title>&lt;i&gt;Shewanella septentrionalis&lt;/i&gt; sp. nov. and &lt;i&gt;Shewanella holmiensis&lt;/i&gt; sp. nov., isolated from Baltic Sea water and sediments.</title>
        <authorList>
            <person name="Martin-Rodriguez A.J."/>
            <person name="Thorell K."/>
            <person name="Joffre E."/>
            <person name="Jensie-Markopoulos S."/>
            <person name="Moore E.R.B."/>
            <person name="Sjoling A."/>
        </authorList>
    </citation>
    <scope>NUCLEOTIDE SEQUENCE</scope>
    <source>
        <strain evidence="2">SP1W3</strain>
    </source>
</reference>
<feature type="transmembrane region" description="Helical" evidence="1">
    <location>
        <begin position="34"/>
        <end position="55"/>
    </location>
</feature>
<proteinExistence type="predicted"/>
<dbReference type="EMBL" id="JAMTCC010000017">
    <property type="protein sequence ID" value="MCT7945938.1"/>
    <property type="molecule type" value="Genomic_DNA"/>
</dbReference>
<sequence length="220" mass="25885">MKKVILAIVVFYSITVGFFIGVTEHKTMFNDVKWTDVGTLLVTFLGFAFGFYTYFQWLGNKRKEDSYISAKRYLSAIDEVEENLHELAFHYNHICPTPGLLIEDKDVSIKRIEHLHNVWGNLYQSRRNLYKANRELAFWNVELVPDAKQNYDFLNQSLDNISVVSSALNSQLHHFICKDSSNMNEVIRHKERFDELQRSAYKVAQHRIDTGFKAMFRFEQ</sequence>
<dbReference type="RefSeq" id="WP_261272746.1">
    <property type="nucleotide sequence ID" value="NZ_JAMTCC010000017.1"/>
</dbReference>
<keyword evidence="3" id="KW-1185">Reference proteome</keyword>